<sequence>MEKEQLLSYVGSKIQYTRNALLIVFLLLMSLNLNAQQEKRGKYLNGGKIETKDDTTICIDGNSTPIDVYRKGAKGKKKRWIITDADNNILALPKAPPFDFEDAGAGVCKIWSISYWWYVRNLKKGKNLSKLRGWYDLSNPIEVIRNQPKGGTLTGGPFEYTVGDGIADNIPEGAITLEGNAGSNSQWVVTDSEGNILGLPPSPYVVDFDGAGAGTCLVWHLSFDGDLEGAAMGNNASDLVGCYSLSNPIKVVRNSVIADGGTLTGGPFEYCVGDGAADNIPEGAITLEGNTGSNSQWVVTDSEGNILGLPPSPYVVDFDGAGAGTCLVWHLSFNGELEGAVMGNNASDIVGDYDLSNPIEVIRNQPKGGTLTGGPFEYTVGDGIADNIPEGAITLEGNAGSNSQWVVTDSEGNILGLPPSPYVVDFDGAGAGTCLVWHLSFDGDLEGAAMGNNASDLVGCYSLSNPIKVVRKNKVDPICDVNGGYLKAGGLYLFCQGDGVDDFATGIELKTNVGSNSQWVVTDVEGNILGLPPTPEAVNFEGAGPGVCLIWHLSFDTIYGVEEGNNVFINLSGCYDLSNPIPIFRFPYDSGFCDLITYANRHENEIVKISMYPNPAKNNLNIDLSGIKDEDVTVKIYNYSSLEVYNQSINLKSKRDKSIDVNVSKLPQGLYLVSITNKDNSIKAIKRLLVE</sequence>
<evidence type="ECO:0000256" key="1">
    <source>
        <dbReference type="ARBA" id="ARBA00022729"/>
    </source>
</evidence>
<reference evidence="3" key="1">
    <citation type="submission" date="2022-05" db="EMBL/GenBank/DDBJ databases">
        <authorList>
            <person name="Park J.-S."/>
        </authorList>
    </citation>
    <scope>NUCLEOTIDE SEQUENCE</scope>
    <source>
        <strain evidence="3">2012CJ34-3</strain>
    </source>
</reference>
<keyword evidence="1" id="KW-0732">Signal</keyword>
<dbReference type="NCBIfam" id="TIGR04183">
    <property type="entry name" value="Por_Secre_tail"/>
    <property type="match status" value="1"/>
</dbReference>
<proteinExistence type="predicted"/>
<dbReference type="Pfam" id="PF18962">
    <property type="entry name" value="Por_Secre_tail"/>
    <property type="match status" value="1"/>
</dbReference>
<evidence type="ECO:0000259" key="2">
    <source>
        <dbReference type="Pfam" id="PF18962"/>
    </source>
</evidence>
<dbReference type="Proteomes" id="UP001165381">
    <property type="component" value="Unassembled WGS sequence"/>
</dbReference>
<dbReference type="RefSeq" id="WP_249973228.1">
    <property type="nucleotide sequence ID" value="NZ_JAMFLZ010000004.1"/>
</dbReference>
<gene>
    <name evidence="3" type="ORF">M3P09_11585</name>
</gene>
<evidence type="ECO:0000313" key="4">
    <source>
        <dbReference type="Proteomes" id="UP001165381"/>
    </source>
</evidence>
<accession>A0ABT0QFC8</accession>
<protein>
    <submittedName>
        <fullName evidence="3">T9SS type A sorting domain-containing protein</fullName>
    </submittedName>
</protein>
<feature type="domain" description="Secretion system C-terminal sorting" evidence="2">
    <location>
        <begin position="611"/>
        <end position="683"/>
    </location>
</feature>
<dbReference type="InterPro" id="IPR026444">
    <property type="entry name" value="Secre_tail"/>
</dbReference>
<comment type="caution">
    <text evidence="3">The sequence shown here is derived from an EMBL/GenBank/DDBJ whole genome shotgun (WGS) entry which is preliminary data.</text>
</comment>
<evidence type="ECO:0000313" key="3">
    <source>
        <dbReference type="EMBL" id="MCL6295640.1"/>
    </source>
</evidence>
<organism evidence="3 4">
    <name type="scientific">Jejuia spongiicola</name>
    <dbReference type="NCBI Taxonomy" id="2942207"/>
    <lineage>
        <taxon>Bacteria</taxon>
        <taxon>Pseudomonadati</taxon>
        <taxon>Bacteroidota</taxon>
        <taxon>Flavobacteriia</taxon>
        <taxon>Flavobacteriales</taxon>
        <taxon>Flavobacteriaceae</taxon>
        <taxon>Jejuia</taxon>
    </lineage>
</organism>
<keyword evidence="4" id="KW-1185">Reference proteome</keyword>
<dbReference type="EMBL" id="JAMFLZ010000004">
    <property type="protein sequence ID" value="MCL6295640.1"/>
    <property type="molecule type" value="Genomic_DNA"/>
</dbReference>
<name>A0ABT0QFC8_9FLAO</name>